<dbReference type="InterPro" id="IPR045006">
    <property type="entry name" value="CHLI-like"/>
</dbReference>
<proteinExistence type="inferred from homology"/>
<dbReference type="Gene3D" id="3.40.50.300">
    <property type="entry name" value="P-loop containing nucleotide triphosphate hydrolases"/>
    <property type="match status" value="1"/>
</dbReference>
<comment type="similarity">
    <text evidence="1">Belongs to the Mg-chelatase subunits D/I family. ComM subfamily.</text>
</comment>
<organism evidence="3 4">
    <name type="scientific">Corynebacterium maris DSM 45190</name>
    <dbReference type="NCBI Taxonomy" id="1224163"/>
    <lineage>
        <taxon>Bacteria</taxon>
        <taxon>Bacillati</taxon>
        <taxon>Actinomycetota</taxon>
        <taxon>Actinomycetes</taxon>
        <taxon>Mycobacteriales</taxon>
        <taxon>Corynebacteriaceae</taxon>
        <taxon>Corynebacterium</taxon>
    </lineage>
</organism>
<dbReference type="InterPro" id="IPR020568">
    <property type="entry name" value="Ribosomal_Su5_D2-typ_SF"/>
</dbReference>
<dbReference type="InterPro" id="IPR000523">
    <property type="entry name" value="Mg_chelatse_chII-like_cat_dom"/>
</dbReference>
<gene>
    <name evidence="3" type="ORF">B841_08190</name>
</gene>
<sequence>MALGSTLTTALDGVAARPVTVEANIGPGLPGIHVVGLGDASVRESRDRIRTAVANARLDWPKTKIVISMSPAAMPKSGSHFDLPISLAVLSARHPGAAHRLAEALVLGELGLDGSVRPVTGVLPALLTARRRGIRTVLIPPGNAAEAALVDDVDVRCVPSLAAAWDWATGVGELPAARPARRTTPTPPGLGDFADVAGQQEARFATEIAAAGAHHMLMIGPPGSGKSMIAQRLPGVLPALTGHQAVEATAIHSVAGAMEPVVHRPPFIAPHHSVTRSALLGGGSGNPRPGAISLAHHGVLFLDEASEIPARTLDSLRTPLEHGRVKLSRARNEVMFPAQFQLILAANPCRCGAEEPAACRCTAKERATYLANLSGPLRDRLDIGVRMHSAGAVLRTEGAEDSAAIAERVAQARERSCLRWSRHGLGVEANAHVESSYLRRHAPADDAAMALLGAYLAAGDVSQRGVDRALKVAWSICDVEGGATPTLDHVARAVELRAGTAVEVPA</sequence>
<evidence type="ECO:0000259" key="2">
    <source>
        <dbReference type="SMART" id="SM00382"/>
    </source>
</evidence>
<dbReference type="SMART" id="SM00382">
    <property type="entry name" value="AAA"/>
    <property type="match status" value="1"/>
</dbReference>
<dbReference type="GO" id="GO:0005524">
    <property type="term" value="F:ATP binding"/>
    <property type="evidence" value="ECO:0007669"/>
    <property type="project" value="InterPro"/>
</dbReference>
<dbReference type="Pfam" id="PF13541">
    <property type="entry name" value="ChlI"/>
    <property type="match status" value="1"/>
</dbReference>
<dbReference type="InterPro" id="IPR025158">
    <property type="entry name" value="Mg_chelat-rel_C"/>
</dbReference>
<dbReference type="InterPro" id="IPR004482">
    <property type="entry name" value="Mg_chelat-rel"/>
</dbReference>
<dbReference type="CDD" id="cd00009">
    <property type="entry name" value="AAA"/>
    <property type="match status" value="1"/>
</dbReference>
<dbReference type="RefSeq" id="WP_020935044.1">
    <property type="nucleotide sequence ID" value="NC_021915.1"/>
</dbReference>
<accession>S5TJR3</accession>
<name>S5TJR3_9CORY</name>
<dbReference type="SUPFAM" id="SSF54211">
    <property type="entry name" value="Ribosomal protein S5 domain 2-like"/>
    <property type="match status" value="1"/>
</dbReference>
<feature type="domain" description="AAA+ ATPase" evidence="2">
    <location>
        <begin position="212"/>
        <end position="388"/>
    </location>
</feature>
<dbReference type="Gene3D" id="3.30.230.10">
    <property type="match status" value="1"/>
</dbReference>
<dbReference type="EMBL" id="CP003924">
    <property type="protein sequence ID" value="AGS35111.1"/>
    <property type="molecule type" value="Genomic_DNA"/>
</dbReference>
<evidence type="ECO:0000313" key="4">
    <source>
        <dbReference type="Proteomes" id="UP000015388"/>
    </source>
</evidence>
<evidence type="ECO:0000313" key="3">
    <source>
        <dbReference type="EMBL" id="AGS35111.1"/>
    </source>
</evidence>
<dbReference type="eggNOG" id="COG0606">
    <property type="taxonomic scope" value="Bacteria"/>
</dbReference>
<dbReference type="PANTHER" id="PTHR32039:SF7">
    <property type="entry name" value="COMPETENCE PROTEIN COMM"/>
    <property type="match status" value="1"/>
</dbReference>
<dbReference type="Proteomes" id="UP000015388">
    <property type="component" value="Chromosome"/>
</dbReference>
<dbReference type="Pfam" id="PF13335">
    <property type="entry name" value="Mg_chelatase_C"/>
    <property type="match status" value="1"/>
</dbReference>
<dbReference type="PANTHER" id="PTHR32039">
    <property type="entry name" value="MAGNESIUM-CHELATASE SUBUNIT CHLI"/>
    <property type="match status" value="1"/>
</dbReference>
<dbReference type="OrthoDB" id="9813147at2"/>
<keyword evidence="4" id="KW-1185">Reference proteome</keyword>
<dbReference type="InterPro" id="IPR014721">
    <property type="entry name" value="Ribsml_uS5_D2-typ_fold_subgr"/>
</dbReference>
<dbReference type="SUPFAM" id="SSF52540">
    <property type="entry name" value="P-loop containing nucleoside triphosphate hydrolases"/>
    <property type="match status" value="1"/>
</dbReference>
<dbReference type="NCBIfam" id="TIGR00368">
    <property type="entry name" value="YifB family Mg chelatase-like AAA ATPase"/>
    <property type="match status" value="1"/>
</dbReference>
<dbReference type="STRING" id="1224163.B841_08190"/>
<dbReference type="AlphaFoldDB" id="S5TJR3"/>
<dbReference type="HOGENOM" id="CLU_026145_1_0_11"/>
<dbReference type="KEGG" id="cmd:B841_08190"/>
<dbReference type="Pfam" id="PF01078">
    <property type="entry name" value="Mg_chelatase"/>
    <property type="match status" value="1"/>
</dbReference>
<protein>
    <recommendedName>
        <fullName evidence="2">AAA+ ATPase domain-containing protein</fullName>
    </recommendedName>
</protein>
<evidence type="ECO:0000256" key="1">
    <source>
        <dbReference type="ARBA" id="ARBA00006354"/>
    </source>
</evidence>
<reference evidence="3 4" key="1">
    <citation type="submission" date="2012-11" db="EMBL/GenBank/DDBJ databases">
        <title>The complete genome sequence of Corynebacterium maris Coryn-1 (=DSM 45190).</title>
        <authorList>
            <person name="Schaffert L."/>
            <person name="Albersmeier A."/>
            <person name="Kalinowski J."/>
            <person name="Ruckert C."/>
        </authorList>
    </citation>
    <scope>NUCLEOTIDE SEQUENCE [LARGE SCALE GENOMIC DNA]</scope>
    <source>
        <strain evidence="4">Coryn-1</strain>
    </source>
</reference>
<dbReference type="InterPro" id="IPR003593">
    <property type="entry name" value="AAA+_ATPase"/>
</dbReference>
<dbReference type="PATRIC" id="fig|1224163.3.peg.1645"/>
<dbReference type="InterPro" id="IPR027417">
    <property type="entry name" value="P-loop_NTPase"/>
</dbReference>